<evidence type="ECO:0000256" key="5">
    <source>
        <dbReference type="ARBA" id="ARBA00023157"/>
    </source>
</evidence>
<comment type="caution">
    <text evidence="7">Lacks conserved residue(s) required for the propagation of feature annotation.</text>
</comment>
<sequence>MSTEGATVFYRETDDPSIINLAHNEVNIQYRYGSKFRVKSVLIITWEGGRPEDSVYLCGAGFKGLECIDSCAPSQWFNDCSKNCHCDGGDPCDQETGRCPNGRCSPGWKGAPICDEDEDECEKDNMCPSAQPDCLNTPGSYLCICFEYDEQNKRCKGSSAPGSSEEKIPVEIIPLQPSFASRITPSTKTPMSITSDVNECTLGTQHCGPHAKCLNTIGGYECECLPGFERIDEAAGCTDIDECFLSVCHPAAACANLVGSFSCSCPDGFVGDGMQCHETILYPIANDSIVVPRKADAVATINLPSPVFVFGKPYNKVYVSSAPLDVLLAKRPGLSSNGVLSFDRPLSGLIERAGTLREAAIFALHVQYDYAREGLVAYTFINESDASAYSLLSRSSTGVQNNFHIRNFHTKSLHLFTFDRMRQAGSENLNSFQIILAQADEATMLTLIYEKTQSKGPMTGIASPTSSFYLLPNDMLSSHSNVGQPGKWMFRIDNDLSTCPAGTEHPPLCDKDCPPGRYGFSCQSTCHCAAGFPCDTATGICANGCAAGWTGLT</sequence>
<keyword evidence="10" id="KW-1185">Reference proteome</keyword>
<comment type="caution">
    <text evidence="9">The sequence shown here is derived from an EMBL/GenBank/DDBJ whole genome shotgun (WGS) entry which is preliminary data.</text>
</comment>
<dbReference type="InterPro" id="IPR018097">
    <property type="entry name" value="EGF_Ca-bd_CS"/>
</dbReference>
<dbReference type="InterPro" id="IPR001881">
    <property type="entry name" value="EGF-like_Ca-bd_dom"/>
</dbReference>
<feature type="domain" description="EGF-like" evidence="8">
    <location>
        <begin position="239"/>
        <end position="277"/>
    </location>
</feature>
<keyword evidence="5" id="KW-1015">Disulfide bond</keyword>
<dbReference type="InterPro" id="IPR024731">
    <property type="entry name" value="NELL2-like_EGF"/>
</dbReference>
<name>A0AAN8F547_TRICO</name>
<organism evidence="9 10">
    <name type="scientific">Trichostrongylus colubriformis</name>
    <name type="common">Black scour worm</name>
    <dbReference type="NCBI Taxonomy" id="6319"/>
    <lineage>
        <taxon>Eukaryota</taxon>
        <taxon>Metazoa</taxon>
        <taxon>Ecdysozoa</taxon>
        <taxon>Nematoda</taxon>
        <taxon>Chromadorea</taxon>
        <taxon>Rhabditida</taxon>
        <taxon>Rhabditina</taxon>
        <taxon>Rhabditomorpha</taxon>
        <taxon>Strongyloidea</taxon>
        <taxon>Trichostrongylidae</taxon>
        <taxon>Trichostrongylus</taxon>
    </lineage>
</organism>
<proteinExistence type="predicted"/>
<dbReference type="CDD" id="cd00054">
    <property type="entry name" value="EGF_CA"/>
    <property type="match status" value="2"/>
</dbReference>
<dbReference type="PROSITE" id="PS00010">
    <property type="entry name" value="ASX_HYDROXYL"/>
    <property type="match status" value="2"/>
</dbReference>
<dbReference type="Proteomes" id="UP001331761">
    <property type="component" value="Unassembled WGS sequence"/>
</dbReference>
<dbReference type="SMART" id="SM00539">
    <property type="entry name" value="NIDO"/>
    <property type="match status" value="1"/>
</dbReference>
<dbReference type="PANTHER" id="PTHR24039">
    <property type="entry name" value="FIBRILLIN-RELATED"/>
    <property type="match status" value="1"/>
</dbReference>
<dbReference type="InterPro" id="IPR009030">
    <property type="entry name" value="Growth_fac_rcpt_cys_sf"/>
</dbReference>
<dbReference type="Gene3D" id="2.10.25.10">
    <property type="entry name" value="Laminin"/>
    <property type="match status" value="3"/>
</dbReference>
<dbReference type="PROSITE" id="PS01186">
    <property type="entry name" value="EGF_2"/>
    <property type="match status" value="2"/>
</dbReference>
<evidence type="ECO:0000256" key="3">
    <source>
        <dbReference type="ARBA" id="ARBA00022737"/>
    </source>
</evidence>
<dbReference type="GO" id="GO:0007160">
    <property type="term" value="P:cell-matrix adhesion"/>
    <property type="evidence" value="ECO:0007669"/>
    <property type="project" value="InterPro"/>
</dbReference>
<dbReference type="SMART" id="SM00179">
    <property type="entry name" value="EGF_CA"/>
    <property type="match status" value="3"/>
</dbReference>
<dbReference type="AlphaFoldDB" id="A0AAN8F547"/>
<evidence type="ECO:0000256" key="4">
    <source>
        <dbReference type="ARBA" id="ARBA00022837"/>
    </source>
</evidence>
<dbReference type="SUPFAM" id="SSF57184">
    <property type="entry name" value="Growth factor receptor domain"/>
    <property type="match status" value="1"/>
</dbReference>
<feature type="non-terminal residue" evidence="9">
    <location>
        <position position="553"/>
    </location>
</feature>
<evidence type="ECO:0000256" key="6">
    <source>
        <dbReference type="ARBA" id="ARBA00023180"/>
    </source>
</evidence>
<dbReference type="InterPro" id="IPR000742">
    <property type="entry name" value="EGF"/>
</dbReference>
<dbReference type="SMART" id="SM00181">
    <property type="entry name" value="EGF"/>
    <property type="match status" value="3"/>
</dbReference>
<keyword evidence="6" id="KW-0325">Glycoprotein</keyword>
<evidence type="ECO:0000259" key="8">
    <source>
        <dbReference type="PROSITE" id="PS50026"/>
    </source>
</evidence>
<dbReference type="EMBL" id="WIXE01022271">
    <property type="protein sequence ID" value="KAK5967632.1"/>
    <property type="molecule type" value="Genomic_DNA"/>
</dbReference>
<gene>
    <name evidence="9" type="ORF">GCK32_011570</name>
</gene>
<reference evidence="9 10" key="1">
    <citation type="submission" date="2019-10" db="EMBL/GenBank/DDBJ databases">
        <title>Assembly and Annotation for the nematode Trichostrongylus colubriformis.</title>
        <authorList>
            <person name="Martin J."/>
        </authorList>
    </citation>
    <scope>NUCLEOTIDE SEQUENCE [LARGE SCALE GENOMIC DNA]</scope>
    <source>
        <strain evidence="9">G859</strain>
        <tissue evidence="9">Whole worm</tissue>
    </source>
</reference>
<dbReference type="Pfam" id="PF06119">
    <property type="entry name" value="NIDO"/>
    <property type="match status" value="2"/>
</dbReference>
<evidence type="ECO:0000313" key="9">
    <source>
        <dbReference type="EMBL" id="KAK5967632.1"/>
    </source>
</evidence>
<dbReference type="Gene3D" id="2.170.300.10">
    <property type="entry name" value="Tie2 ligand-binding domain superfamily"/>
    <property type="match status" value="2"/>
</dbReference>
<keyword evidence="4" id="KW-0106">Calcium</keyword>
<evidence type="ECO:0000256" key="2">
    <source>
        <dbReference type="ARBA" id="ARBA00022729"/>
    </source>
</evidence>
<dbReference type="FunFam" id="2.10.25.10:FF:000038">
    <property type="entry name" value="Fibrillin 2"/>
    <property type="match status" value="2"/>
</dbReference>
<dbReference type="Pfam" id="PF12947">
    <property type="entry name" value="EGF_3"/>
    <property type="match status" value="1"/>
</dbReference>
<evidence type="ECO:0000313" key="10">
    <source>
        <dbReference type="Proteomes" id="UP001331761"/>
    </source>
</evidence>
<dbReference type="Pfam" id="PF07645">
    <property type="entry name" value="EGF_CA"/>
    <property type="match status" value="2"/>
</dbReference>
<keyword evidence="3" id="KW-0677">Repeat</keyword>
<dbReference type="PROSITE" id="PS50026">
    <property type="entry name" value="EGF_3"/>
    <property type="match status" value="2"/>
</dbReference>
<keyword evidence="1 7" id="KW-0245">EGF-like domain</keyword>
<accession>A0AAN8F547</accession>
<dbReference type="PANTHER" id="PTHR24039:SF28">
    <property type="entry name" value="EGF-LIKE DOMAIN-CONTAINING PROTEIN"/>
    <property type="match status" value="1"/>
</dbReference>
<dbReference type="InterPro" id="IPR049883">
    <property type="entry name" value="NOTCH1_EGF-like"/>
</dbReference>
<evidence type="ECO:0000256" key="1">
    <source>
        <dbReference type="ARBA" id="ARBA00022536"/>
    </source>
</evidence>
<evidence type="ECO:0000256" key="7">
    <source>
        <dbReference type="PROSITE-ProRule" id="PRU00076"/>
    </source>
</evidence>
<dbReference type="InterPro" id="IPR000152">
    <property type="entry name" value="EGF-type_Asp/Asn_hydroxyl_site"/>
</dbReference>
<protein>
    <submittedName>
        <fullName evidence="9">Calcium binding EGF domain protein</fullName>
    </submittedName>
</protein>
<dbReference type="GO" id="GO:0071944">
    <property type="term" value="C:cell periphery"/>
    <property type="evidence" value="ECO:0007669"/>
    <property type="project" value="UniProtKB-ARBA"/>
</dbReference>
<feature type="domain" description="EGF-like" evidence="8">
    <location>
        <begin position="196"/>
        <end position="238"/>
    </location>
</feature>
<dbReference type="GO" id="GO:0005509">
    <property type="term" value="F:calcium ion binding"/>
    <property type="evidence" value="ECO:0007669"/>
    <property type="project" value="InterPro"/>
</dbReference>
<dbReference type="PROSITE" id="PS01187">
    <property type="entry name" value="EGF_CA"/>
    <property type="match status" value="1"/>
</dbReference>
<dbReference type="InterPro" id="IPR003886">
    <property type="entry name" value="NIDO_dom"/>
</dbReference>
<keyword evidence="2" id="KW-0732">Signal</keyword>